<proteinExistence type="predicted"/>
<reference evidence="2" key="1">
    <citation type="journal article" date="2013" name="Genetics">
        <title>The draft genome and transcriptome of Panagrellus redivivus are shaped by the harsh demands of a free-living lifestyle.</title>
        <authorList>
            <person name="Srinivasan J."/>
            <person name="Dillman A.R."/>
            <person name="Macchietto M.G."/>
            <person name="Heikkinen L."/>
            <person name="Lakso M."/>
            <person name="Fracchia K.M."/>
            <person name="Antoshechkin I."/>
            <person name="Mortazavi A."/>
            <person name="Wong G."/>
            <person name="Sternberg P.W."/>
        </authorList>
    </citation>
    <scope>NUCLEOTIDE SEQUENCE [LARGE SCALE GENOMIC DNA]</scope>
    <source>
        <strain evidence="2">MT8872</strain>
    </source>
</reference>
<keyword evidence="2" id="KW-1185">Reference proteome</keyword>
<protein>
    <submittedName>
        <fullName evidence="3">CW-type domain-containing protein</fullName>
    </submittedName>
</protein>
<evidence type="ECO:0000256" key="1">
    <source>
        <dbReference type="SAM" id="MobiDB-lite"/>
    </source>
</evidence>
<feature type="region of interest" description="Disordered" evidence="1">
    <location>
        <begin position="1"/>
        <end position="22"/>
    </location>
</feature>
<sequence>MVETDPARPERNMSSPRKYAVSRRSAEYYADGNGELRRSKRQAAAAGIDFAEIAVKKVKLEDTEAVEQKTEQFDTEPEKRAVIAEWQQPMNPCEDRDRDEFLFAPAQTWAADDIEVQKYLTAAHDKLGTDTHVNMIHLDKHKCDFKEALETIDAVDSLPMVSVNSRDGTGIWSPIELQTLATRWSCKNKNLPHKPATNITNAILRIKTLRLMPVKHKKGKWHFSEKEVYRAQKELGNRSANCANCRDKLWMKSPEEYPEVLSLCMLCDLYQNTFRRMRPNAAVTPEVFQFGELTPCEKCKFSKGLKKIVRDTKAAVTKKVFKFRQPIARKCNGARGVMKTLVVKNNNNDELPRLQSASGSEVRASSKVLPTVTTKVFNIKPLAPIEYNFALQEHNKECVDALRKCLNKDILSINGANIQDLFQGLVGMNMSSAVKDLITSVDTDDTYVFVCRKGVEKLSGFPRFDLGVPSAAGSDENADPSEAYKFEVLQICWDMHAYSMNNLSFTALQWWTKREKIDLKEAWRKDFEAGKAGGLEPDCMLYGTITANGRIMPGTDATFAEYFDRITA</sequence>
<reference evidence="3" key="2">
    <citation type="submission" date="2020-10" db="UniProtKB">
        <authorList>
            <consortium name="WormBaseParasite"/>
        </authorList>
    </citation>
    <scope>IDENTIFICATION</scope>
</reference>
<dbReference type="AlphaFoldDB" id="A0A7E4V2N7"/>
<name>A0A7E4V2N7_PANRE</name>
<feature type="compositionally biased region" description="Basic and acidic residues" evidence="1">
    <location>
        <begin position="1"/>
        <end position="11"/>
    </location>
</feature>
<organism evidence="2 3">
    <name type="scientific">Panagrellus redivivus</name>
    <name type="common">Microworm</name>
    <dbReference type="NCBI Taxonomy" id="6233"/>
    <lineage>
        <taxon>Eukaryota</taxon>
        <taxon>Metazoa</taxon>
        <taxon>Ecdysozoa</taxon>
        <taxon>Nematoda</taxon>
        <taxon>Chromadorea</taxon>
        <taxon>Rhabditida</taxon>
        <taxon>Tylenchina</taxon>
        <taxon>Panagrolaimomorpha</taxon>
        <taxon>Panagrolaimoidea</taxon>
        <taxon>Panagrolaimidae</taxon>
        <taxon>Panagrellus</taxon>
    </lineage>
</organism>
<accession>A0A7E4V2N7</accession>
<dbReference type="Proteomes" id="UP000492821">
    <property type="component" value="Unassembled WGS sequence"/>
</dbReference>
<evidence type="ECO:0000313" key="3">
    <source>
        <dbReference type="WBParaSite" id="Pan_g15900.t1"/>
    </source>
</evidence>
<evidence type="ECO:0000313" key="2">
    <source>
        <dbReference type="Proteomes" id="UP000492821"/>
    </source>
</evidence>
<dbReference type="WBParaSite" id="Pan_g15900.t1">
    <property type="protein sequence ID" value="Pan_g15900.t1"/>
    <property type="gene ID" value="Pan_g15900"/>
</dbReference>